<dbReference type="EMBL" id="RRZB01000059">
    <property type="protein sequence ID" value="MBE0465075.1"/>
    <property type="molecule type" value="Genomic_DNA"/>
</dbReference>
<dbReference type="RefSeq" id="WP_192539518.1">
    <property type="nucleotide sequence ID" value="NZ_RRZB01000059.1"/>
</dbReference>
<comment type="caution">
    <text evidence="2">The sequence shown here is derived from an EMBL/GenBank/DDBJ whole genome shotgun (WGS) entry which is preliminary data.</text>
</comment>
<protein>
    <submittedName>
        <fullName evidence="2">Prepilin-type N-terminal cleavage/methylation domain-containing protein</fullName>
    </submittedName>
</protein>
<dbReference type="NCBIfam" id="TIGR02532">
    <property type="entry name" value="IV_pilin_GFxxxE"/>
    <property type="match status" value="1"/>
</dbReference>
<keyword evidence="1" id="KW-0472">Membrane</keyword>
<name>A0ABR9G2D5_9GAMM</name>
<gene>
    <name evidence="2" type="ORF">EI547_16700</name>
</gene>
<dbReference type="InterPro" id="IPR031982">
    <property type="entry name" value="PilE-like"/>
</dbReference>
<sequence length="132" mass="14579">MTFYLYALRAGGKPKCQRGFTLIELVVVMGIISLIAAMAYPIYTRHLQASLRTDAHAGLMQAAAELERCNSRTYTYHECDIPSQSPGKHYTLALSAEAEDGYLLSASTLQDDGCETAITLNSRGERLPKDCW</sequence>
<evidence type="ECO:0000313" key="3">
    <source>
        <dbReference type="Proteomes" id="UP001645038"/>
    </source>
</evidence>
<organism evidence="2 3">
    <name type="scientific">Halomonas colorata</name>
    <dbReference type="NCBI Taxonomy" id="2742615"/>
    <lineage>
        <taxon>Bacteria</taxon>
        <taxon>Pseudomonadati</taxon>
        <taxon>Pseudomonadota</taxon>
        <taxon>Gammaproteobacteria</taxon>
        <taxon>Oceanospirillales</taxon>
        <taxon>Halomonadaceae</taxon>
        <taxon>Halomonas</taxon>
    </lineage>
</organism>
<dbReference type="InterPro" id="IPR045584">
    <property type="entry name" value="Pilin-like"/>
</dbReference>
<dbReference type="Proteomes" id="UP001645038">
    <property type="component" value="Unassembled WGS sequence"/>
</dbReference>
<dbReference type="Pfam" id="PF07963">
    <property type="entry name" value="N_methyl"/>
    <property type="match status" value="1"/>
</dbReference>
<reference evidence="2 3" key="1">
    <citation type="submission" date="2020-07" db="EMBL/GenBank/DDBJ databases">
        <title>Halophilic bacteria isolated from french cheeses.</title>
        <authorList>
            <person name="Kothe C.I."/>
            <person name="Farah-Kraiem B."/>
            <person name="Renault P."/>
            <person name="Dridi B."/>
        </authorList>
    </citation>
    <scope>NUCLEOTIDE SEQUENCE [LARGE SCALE GENOMIC DNA]</scope>
    <source>
        <strain evidence="2 3">FME20</strain>
    </source>
</reference>
<dbReference type="InterPro" id="IPR012902">
    <property type="entry name" value="N_methyl_site"/>
</dbReference>
<accession>A0ABR9G2D5</accession>
<dbReference type="SUPFAM" id="SSF54523">
    <property type="entry name" value="Pili subunits"/>
    <property type="match status" value="1"/>
</dbReference>
<dbReference type="PROSITE" id="PS00409">
    <property type="entry name" value="PROKAR_NTER_METHYL"/>
    <property type="match status" value="1"/>
</dbReference>
<keyword evidence="1" id="KW-0812">Transmembrane</keyword>
<feature type="transmembrane region" description="Helical" evidence="1">
    <location>
        <begin position="20"/>
        <end position="43"/>
    </location>
</feature>
<keyword evidence="3" id="KW-1185">Reference proteome</keyword>
<evidence type="ECO:0000313" key="2">
    <source>
        <dbReference type="EMBL" id="MBE0465075.1"/>
    </source>
</evidence>
<evidence type="ECO:0000256" key="1">
    <source>
        <dbReference type="SAM" id="Phobius"/>
    </source>
</evidence>
<dbReference type="Gene3D" id="3.30.700.10">
    <property type="entry name" value="Glycoprotein, Type 4 Pilin"/>
    <property type="match status" value="1"/>
</dbReference>
<dbReference type="Pfam" id="PF16732">
    <property type="entry name" value="ComP_DUS"/>
    <property type="match status" value="1"/>
</dbReference>
<keyword evidence="1" id="KW-1133">Transmembrane helix</keyword>
<proteinExistence type="predicted"/>